<dbReference type="OrthoDB" id="10259130at2759"/>
<dbReference type="SUPFAM" id="SSF54001">
    <property type="entry name" value="Cysteine proteinases"/>
    <property type="match status" value="1"/>
</dbReference>
<dbReference type="Pfam" id="PF08246">
    <property type="entry name" value="Inhibitor_I29"/>
    <property type="match status" value="1"/>
</dbReference>
<dbReference type="PRINTS" id="PR00705">
    <property type="entry name" value="PAPAIN"/>
</dbReference>
<dbReference type="STRING" id="1890364.A0A2P6N9Q1"/>
<dbReference type="Proteomes" id="UP000241769">
    <property type="component" value="Unassembled WGS sequence"/>
</dbReference>
<comment type="similarity">
    <text evidence="1">Belongs to the peptidase C1 family.</text>
</comment>
<dbReference type="InterPro" id="IPR038765">
    <property type="entry name" value="Papain-like_cys_pep_sf"/>
</dbReference>
<accession>A0A2P6N9Q1</accession>
<evidence type="ECO:0000259" key="5">
    <source>
        <dbReference type="SMART" id="SM00848"/>
    </source>
</evidence>
<dbReference type="PROSITE" id="PS00139">
    <property type="entry name" value="THIOL_PROTEASE_CYS"/>
    <property type="match status" value="1"/>
</dbReference>
<gene>
    <name evidence="6" type="ORF">PROFUN_10715</name>
</gene>
<reference evidence="6 7" key="1">
    <citation type="journal article" date="2018" name="Genome Biol. Evol.">
        <title>Multiple Roots of Fruiting Body Formation in Amoebozoa.</title>
        <authorList>
            <person name="Hillmann F."/>
            <person name="Forbes G."/>
            <person name="Novohradska S."/>
            <person name="Ferling I."/>
            <person name="Riege K."/>
            <person name="Groth M."/>
            <person name="Westermann M."/>
            <person name="Marz M."/>
            <person name="Spaller T."/>
            <person name="Winckler T."/>
            <person name="Schaap P."/>
            <person name="Glockner G."/>
        </authorList>
    </citation>
    <scope>NUCLEOTIDE SEQUENCE [LARGE SCALE GENOMIC DNA]</scope>
    <source>
        <strain evidence="6 7">Jena</strain>
    </source>
</reference>
<evidence type="ECO:0000313" key="6">
    <source>
        <dbReference type="EMBL" id="PRP80660.1"/>
    </source>
</evidence>
<feature type="signal peptide" evidence="3">
    <location>
        <begin position="1"/>
        <end position="16"/>
    </location>
</feature>
<dbReference type="Gene3D" id="3.90.70.10">
    <property type="entry name" value="Cysteine proteinases"/>
    <property type="match status" value="1"/>
</dbReference>
<feature type="domain" description="Peptidase C1A papain C-terminal" evidence="4">
    <location>
        <begin position="114"/>
        <end position="312"/>
    </location>
</feature>
<evidence type="ECO:0000259" key="4">
    <source>
        <dbReference type="SMART" id="SM00645"/>
    </source>
</evidence>
<dbReference type="SMART" id="SM00848">
    <property type="entry name" value="Inhibitor_I29"/>
    <property type="match status" value="1"/>
</dbReference>
<dbReference type="InterPro" id="IPR039417">
    <property type="entry name" value="Peptidase_C1A_papain-like"/>
</dbReference>
<dbReference type="GO" id="GO:0006508">
    <property type="term" value="P:proteolysis"/>
    <property type="evidence" value="ECO:0007669"/>
    <property type="project" value="InterPro"/>
</dbReference>
<dbReference type="PROSITE" id="PS00640">
    <property type="entry name" value="THIOL_PROTEASE_ASN"/>
    <property type="match status" value="1"/>
</dbReference>
<protein>
    <submittedName>
        <fullName evidence="6">Uncharacterized protein</fullName>
    </submittedName>
</protein>
<dbReference type="EMBL" id="MDYQ01000142">
    <property type="protein sequence ID" value="PRP80660.1"/>
    <property type="molecule type" value="Genomic_DNA"/>
</dbReference>
<evidence type="ECO:0000256" key="3">
    <source>
        <dbReference type="SAM" id="SignalP"/>
    </source>
</evidence>
<dbReference type="InterPro" id="IPR025661">
    <property type="entry name" value="Pept_asp_AS"/>
</dbReference>
<keyword evidence="7" id="KW-1185">Reference proteome</keyword>
<comment type="caution">
    <text evidence="6">The sequence shown here is derived from an EMBL/GenBank/DDBJ whole genome shotgun (WGS) entry which is preliminary data.</text>
</comment>
<dbReference type="InParanoid" id="A0A2P6N9Q1"/>
<name>A0A2P6N9Q1_9EUKA</name>
<organism evidence="6 7">
    <name type="scientific">Planoprotostelium fungivorum</name>
    <dbReference type="NCBI Taxonomy" id="1890364"/>
    <lineage>
        <taxon>Eukaryota</taxon>
        <taxon>Amoebozoa</taxon>
        <taxon>Evosea</taxon>
        <taxon>Variosea</taxon>
        <taxon>Cavosteliida</taxon>
        <taxon>Cavosteliaceae</taxon>
        <taxon>Planoprotostelium</taxon>
    </lineage>
</organism>
<dbReference type="InterPro" id="IPR000668">
    <property type="entry name" value="Peptidase_C1A_C"/>
</dbReference>
<dbReference type="Pfam" id="PF00112">
    <property type="entry name" value="Peptidase_C1"/>
    <property type="match status" value="1"/>
</dbReference>
<evidence type="ECO:0000256" key="1">
    <source>
        <dbReference type="ARBA" id="ARBA00008455"/>
    </source>
</evidence>
<dbReference type="InterPro" id="IPR000169">
    <property type="entry name" value="Pept_cys_AS"/>
</dbReference>
<sequence>MRACLILLFGIAVSAALIDQQTKEEFELFLRKHGKHHNHPAEYAKRLSIFAKNRLRSVEHNLKYANGTVGWAAGITRFSDLTREEFKMLYTGSLPNFDSAHSTPFDEFHGKSAKRGTVDWRARGLVSTVKDQEQCGSCWSFATTAVVETCVGISTGQMYNASAYNLQDCAGHGWCQGLKPDVALKYVQKNGVFLTEDYPFAQGSCQVKHTARLFLNSTVKGSSEDELETLLQSGAVGVLIQADPLQLYRGGVITAPIAYSLDHAVVVVGLTTNCDGKSDQCWIVKNSWGTRWGERGYFRVARGIASMGLGPQGIFLPTGCSVQKTPSL</sequence>
<feature type="domain" description="Cathepsin propeptide inhibitor" evidence="5">
    <location>
        <begin position="26"/>
        <end position="86"/>
    </location>
</feature>
<dbReference type="CDD" id="cd02248">
    <property type="entry name" value="Peptidase_C1A"/>
    <property type="match status" value="1"/>
</dbReference>
<proteinExistence type="inferred from homology"/>
<dbReference type="AlphaFoldDB" id="A0A2P6N9Q1"/>
<feature type="chain" id="PRO_5018671666" evidence="3">
    <location>
        <begin position="17"/>
        <end position="328"/>
    </location>
</feature>
<dbReference type="SMART" id="SM00645">
    <property type="entry name" value="Pept_C1"/>
    <property type="match status" value="1"/>
</dbReference>
<evidence type="ECO:0000313" key="7">
    <source>
        <dbReference type="Proteomes" id="UP000241769"/>
    </source>
</evidence>
<evidence type="ECO:0000256" key="2">
    <source>
        <dbReference type="ARBA" id="ARBA00023157"/>
    </source>
</evidence>
<dbReference type="InterPro" id="IPR013201">
    <property type="entry name" value="Prot_inhib_I29"/>
</dbReference>
<keyword evidence="2" id="KW-1015">Disulfide bond</keyword>
<dbReference type="GO" id="GO:0008234">
    <property type="term" value="F:cysteine-type peptidase activity"/>
    <property type="evidence" value="ECO:0007669"/>
    <property type="project" value="InterPro"/>
</dbReference>
<keyword evidence="3" id="KW-0732">Signal</keyword>
<dbReference type="PANTHER" id="PTHR12411">
    <property type="entry name" value="CYSTEINE PROTEASE FAMILY C1-RELATED"/>
    <property type="match status" value="1"/>
</dbReference>
<dbReference type="InterPro" id="IPR013128">
    <property type="entry name" value="Peptidase_C1A"/>
</dbReference>